<evidence type="ECO:0000256" key="1">
    <source>
        <dbReference type="ARBA" id="ARBA00006360"/>
    </source>
</evidence>
<dbReference type="PANTHER" id="PTHR11669">
    <property type="entry name" value="REPLICATION FACTOR C / DNA POLYMERASE III GAMMA-TAU SUBUNIT"/>
    <property type="match status" value="1"/>
</dbReference>
<dbReference type="SUPFAM" id="SSF52540">
    <property type="entry name" value="P-loop containing nucleoside triphosphate hydrolases"/>
    <property type="match status" value="1"/>
</dbReference>
<dbReference type="CDD" id="cd00009">
    <property type="entry name" value="AAA"/>
    <property type="match status" value="1"/>
</dbReference>
<dbReference type="InterPro" id="IPR022754">
    <property type="entry name" value="DNA_pol_III_gamma-3"/>
</dbReference>
<dbReference type="SMART" id="SM00382">
    <property type="entry name" value="AAA"/>
    <property type="match status" value="1"/>
</dbReference>
<dbReference type="GO" id="GO:0046872">
    <property type="term" value="F:metal ion binding"/>
    <property type="evidence" value="ECO:0007669"/>
    <property type="project" value="UniProtKB-KW"/>
</dbReference>
<evidence type="ECO:0000256" key="11">
    <source>
        <dbReference type="RuleBase" id="RU364063"/>
    </source>
</evidence>
<dbReference type="InterPro" id="IPR008921">
    <property type="entry name" value="DNA_pol3_clamp-load_cplx_C"/>
</dbReference>
<dbReference type="PANTHER" id="PTHR11669:SF0">
    <property type="entry name" value="PROTEIN STICHEL-LIKE 2"/>
    <property type="match status" value="1"/>
</dbReference>
<dbReference type="InterPro" id="IPR012763">
    <property type="entry name" value="DNA_pol_III_sug/sutau_N"/>
</dbReference>
<dbReference type="EC" id="2.7.7.7" evidence="11"/>
<protein>
    <recommendedName>
        <fullName evidence="11">DNA polymerase III subunit gamma/tau</fullName>
        <ecNumber evidence="11">2.7.7.7</ecNumber>
    </recommendedName>
</protein>
<dbReference type="FunFam" id="3.40.50.300:FF:000014">
    <property type="entry name" value="DNA polymerase III subunit gamma/tau"/>
    <property type="match status" value="1"/>
</dbReference>
<dbReference type="InterPro" id="IPR045085">
    <property type="entry name" value="HLD_clamp_pol_III_gamma_tau"/>
</dbReference>
<dbReference type="Gene3D" id="1.20.272.10">
    <property type="match status" value="1"/>
</dbReference>
<evidence type="ECO:0000256" key="9">
    <source>
        <dbReference type="ARBA" id="ARBA00022932"/>
    </source>
</evidence>
<feature type="region of interest" description="Disordered" evidence="12">
    <location>
        <begin position="508"/>
        <end position="527"/>
    </location>
</feature>
<proteinExistence type="inferred from homology"/>
<feature type="region of interest" description="Disordered" evidence="12">
    <location>
        <begin position="366"/>
        <end position="404"/>
    </location>
</feature>
<keyword evidence="9 11" id="KW-0239">DNA-directed DNA polymerase</keyword>
<dbReference type="Proteomes" id="UP000178367">
    <property type="component" value="Unassembled WGS sequence"/>
</dbReference>
<evidence type="ECO:0000256" key="6">
    <source>
        <dbReference type="ARBA" id="ARBA00022741"/>
    </source>
</evidence>
<dbReference type="SUPFAM" id="SSF48019">
    <property type="entry name" value="post-AAA+ oligomerization domain-like"/>
    <property type="match status" value="1"/>
</dbReference>
<dbReference type="GO" id="GO:0006261">
    <property type="term" value="P:DNA-templated DNA replication"/>
    <property type="evidence" value="ECO:0007669"/>
    <property type="project" value="TreeGrafter"/>
</dbReference>
<evidence type="ECO:0000256" key="8">
    <source>
        <dbReference type="ARBA" id="ARBA00022840"/>
    </source>
</evidence>
<evidence type="ECO:0000313" key="15">
    <source>
        <dbReference type="Proteomes" id="UP000178367"/>
    </source>
</evidence>
<dbReference type="GO" id="GO:0003887">
    <property type="term" value="F:DNA-directed DNA polymerase activity"/>
    <property type="evidence" value="ECO:0007669"/>
    <property type="project" value="UniProtKB-KW"/>
</dbReference>
<feature type="domain" description="AAA+ ATPase" evidence="13">
    <location>
        <begin position="35"/>
        <end position="183"/>
    </location>
</feature>
<keyword evidence="3 11" id="KW-0548">Nucleotidyltransferase</keyword>
<evidence type="ECO:0000256" key="2">
    <source>
        <dbReference type="ARBA" id="ARBA00022679"/>
    </source>
</evidence>
<evidence type="ECO:0000256" key="3">
    <source>
        <dbReference type="ARBA" id="ARBA00022695"/>
    </source>
</evidence>
<dbReference type="InterPro" id="IPR003593">
    <property type="entry name" value="AAA+_ATPase"/>
</dbReference>
<accession>A0A1F5SMX4</accession>
<comment type="caution">
    <text evidence="14">The sequence shown here is derived from an EMBL/GenBank/DDBJ whole genome shotgun (WGS) entry which is preliminary data.</text>
</comment>
<dbReference type="Pfam" id="PF22608">
    <property type="entry name" value="DNAX_ATPase_lid"/>
    <property type="match status" value="1"/>
</dbReference>
<evidence type="ECO:0000256" key="12">
    <source>
        <dbReference type="SAM" id="MobiDB-lite"/>
    </source>
</evidence>
<dbReference type="NCBIfam" id="NF004046">
    <property type="entry name" value="PRK05563.1"/>
    <property type="match status" value="1"/>
</dbReference>
<keyword evidence="6 11" id="KW-0547">Nucleotide-binding</keyword>
<evidence type="ECO:0000256" key="10">
    <source>
        <dbReference type="ARBA" id="ARBA00049244"/>
    </source>
</evidence>
<dbReference type="CDD" id="cd18137">
    <property type="entry name" value="HLD_clamp_pol_III_gamma_tau"/>
    <property type="match status" value="1"/>
</dbReference>
<keyword evidence="4 11" id="KW-0235">DNA replication</keyword>
<keyword evidence="2 11" id="KW-0808">Transferase</keyword>
<dbReference type="EMBL" id="MFGB01000005">
    <property type="protein sequence ID" value="OGF27999.1"/>
    <property type="molecule type" value="Genomic_DNA"/>
</dbReference>
<keyword evidence="8 11" id="KW-0067">ATP-binding</keyword>
<dbReference type="NCBIfam" id="TIGR02397">
    <property type="entry name" value="dnaX_nterm"/>
    <property type="match status" value="1"/>
</dbReference>
<dbReference type="GO" id="GO:0009360">
    <property type="term" value="C:DNA polymerase III complex"/>
    <property type="evidence" value="ECO:0007669"/>
    <property type="project" value="InterPro"/>
</dbReference>
<evidence type="ECO:0000259" key="13">
    <source>
        <dbReference type="SMART" id="SM00382"/>
    </source>
</evidence>
<organism evidence="14 15">
    <name type="scientific">Candidatus Falkowbacteria bacterium RIFOXYA2_FULL_47_19</name>
    <dbReference type="NCBI Taxonomy" id="1797994"/>
    <lineage>
        <taxon>Bacteria</taxon>
        <taxon>Candidatus Falkowiibacteriota</taxon>
    </lineage>
</organism>
<dbReference type="InterPro" id="IPR050238">
    <property type="entry name" value="DNA_Rep/Repair_Clamp_Loader"/>
</dbReference>
<name>A0A1F5SMX4_9BACT</name>
<evidence type="ECO:0000313" key="14">
    <source>
        <dbReference type="EMBL" id="OGF27999.1"/>
    </source>
</evidence>
<dbReference type="InterPro" id="IPR027417">
    <property type="entry name" value="P-loop_NTPase"/>
</dbReference>
<evidence type="ECO:0000256" key="7">
    <source>
        <dbReference type="ARBA" id="ARBA00022833"/>
    </source>
</evidence>
<sequence length="546" mass="59925">MSTLYRKYRPQSFSDLVGQNHVKITLEHEIESNKIAHAYIFCGPRGVGKTTVARVLAKSLNCLRRKDGEHDPCGECDSCREITAGRSLDIIEIDAASHTGVDNVRENVIAVSRIAPTRYRYKVFIIDEAHMLSTPAFNALLKVLEEPPANVVFILCTTEAHKIPATIISRCQRFDFRRFPLSDITARLQFIAKEEKIKIDRAILEAIARHSEGYMRDAVSLFGQVVAVGGSEITAEEADLVIPRSDLSEVVKLIGFLSQKDAGRAIELVNRAVDEGIELKRLLTDLVEILRKMMLMKTSPALAEKIGLECGETVEAQIAGIISGLELGRIIAFTEKFMAVRNELKGSFIEQLPLEIAILELCSPERSARPPLSSGRKPAEPAGTDNPAGPALDQKTPAAPEAGPGKLNKEIIAAKWNEVLAKVKKYNHSLSFILRVCKPIGFDGRELCLAFKYKFHKDRIGEVNIRQMVEKVLFEVYGSPLILGAIVDETIEVGGEGNIVPEITAAKTETSETADGGASVSNDGAKEPSNNMIENLLKTFGGRVIN</sequence>
<comment type="function">
    <text evidence="11">DNA polymerase III is a complex, multichain enzyme responsible for most of the replicative synthesis in bacteria. This DNA polymerase also exhibits 3' to 5' exonuclease activity.</text>
</comment>
<comment type="similarity">
    <text evidence="1 11">Belongs to the DnaX/STICHEL family.</text>
</comment>
<dbReference type="Pfam" id="PF12169">
    <property type="entry name" value="DNA_pol3_gamma3"/>
    <property type="match status" value="1"/>
</dbReference>
<dbReference type="Gene3D" id="1.10.8.60">
    <property type="match status" value="1"/>
</dbReference>
<evidence type="ECO:0000256" key="5">
    <source>
        <dbReference type="ARBA" id="ARBA00022723"/>
    </source>
</evidence>
<dbReference type="Gene3D" id="3.40.50.300">
    <property type="entry name" value="P-loop containing nucleotide triphosphate hydrolases"/>
    <property type="match status" value="1"/>
</dbReference>
<keyword evidence="5" id="KW-0479">Metal-binding</keyword>
<dbReference type="GO" id="GO:0003677">
    <property type="term" value="F:DNA binding"/>
    <property type="evidence" value="ECO:0007669"/>
    <property type="project" value="InterPro"/>
</dbReference>
<evidence type="ECO:0000256" key="4">
    <source>
        <dbReference type="ARBA" id="ARBA00022705"/>
    </source>
</evidence>
<dbReference type="STRING" id="1797994.A2227_05340"/>
<dbReference type="InterPro" id="IPR048448">
    <property type="entry name" value="DnaX-like_C"/>
</dbReference>
<dbReference type="GO" id="GO:0005524">
    <property type="term" value="F:ATP binding"/>
    <property type="evidence" value="ECO:0007669"/>
    <property type="project" value="UniProtKB-KW"/>
</dbReference>
<dbReference type="Pfam" id="PF20964">
    <property type="entry name" value="DnaX_C"/>
    <property type="match status" value="1"/>
</dbReference>
<comment type="subunit">
    <text evidence="11">DNA polymerase III contains a core (composed of alpha, epsilon and theta chains) that associates with a tau subunit. This core dimerizes to form the POLIII' complex. PolIII' associates with the gamma complex (composed of gamma, delta, delta', psi and chi chains) and with the beta chain to form the complete DNA polymerase III complex.</text>
</comment>
<gene>
    <name evidence="11" type="primary">dnaX</name>
    <name evidence="14" type="ORF">A2227_05340</name>
</gene>
<comment type="catalytic activity">
    <reaction evidence="10 11">
        <text>DNA(n) + a 2'-deoxyribonucleoside 5'-triphosphate = DNA(n+1) + diphosphate</text>
        <dbReference type="Rhea" id="RHEA:22508"/>
        <dbReference type="Rhea" id="RHEA-COMP:17339"/>
        <dbReference type="Rhea" id="RHEA-COMP:17340"/>
        <dbReference type="ChEBI" id="CHEBI:33019"/>
        <dbReference type="ChEBI" id="CHEBI:61560"/>
        <dbReference type="ChEBI" id="CHEBI:173112"/>
        <dbReference type="EC" id="2.7.7.7"/>
    </reaction>
</comment>
<keyword evidence="7" id="KW-0862">Zinc</keyword>
<dbReference type="Pfam" id="PF13177">
    <property type="entry name" value="DNA_pol3_delta2"/>
    <property type="match status" value="1"/>
</dbReference>
<dbReference type="AlphaFoldDB" id="A0A1F5SMX4"/>
<reference evidence="14 15" key="1">
    <citation type="journal article" date="2016" name="Nat. Commun.">
        <title>Thousands of microbial genomes shed light on interconnected biogeochemical processes in an aquifer system.</title>
        <authorList>
            <person name="Anantharaman K."/>
            <person name="Brown C.T."/>
            <person name="Hug L.A."/>
            <person name="Sharon I."/>
            <person name="Castelle C.J."/>
            <person name="Probst A.J."/>
            <person name="Thomas B.C."/>
            <person name="Singh A."/>
            <person name="Wilkins M.J."/>
            <person name="Karaoz U."/>
            <person name="Brodie E.L."/>
            <person name="Williams K.H."/>
            <person name="Hubbard S.S."/>
            <person name="Banfield J.F."/>
        </authorList>
    </citation>
    <scope>NUCLEOTIDE SEQUENCE [LARGE SCALE GENOMIC DNA]</scope>
</reference>